<comment type="caution">
    <text evidence="1">The sequence shown here is derived from an EMBL/GenBank/DDBJ whole genome shotgun (WGS) entry which is preliminary data.</text>
</comment>
<organism evidence="1 2">
    <name type="scientific">Segatella copri</name>
    <dbReference type="NCBI Taxonomy" id="165179"/>
    <lineage>
        <taxon>Bacteria</taxon>
        <taxon>Pseudomonadati</taxon>
        <taxon>Bacteroidota</taxon>
        <taxon>Bacteroidia</taxon>
        <taxon>Bacteroidales</taxon>
        <taxon>Prevotellaceae</taxon>
        <taxon>Segatella</taxon>
    </lineage>
</organism>
<proteinExistence type="predicted"/>
<gene>
    <name evidence="1" type="ORF">F7D71_05310</name>
</gene>
<evidence type="ECO:0000313" key="2">
    <source>
        <dbReference type="Proteomes" id="UP000423156"/>
    </source>
</evidence>
<reference evidence="2" key="1">
    <citation type="submission" date="2019-09" db="EMBL/GenBank/DDBJ databases">
        <title>Distinct polysaccharide growth profiles of human intestinal Prevotella copri isolates.</title>
        <authorList>
            <person name="Fehlner-Peach H."/>
            <person name="Magnabosco C."/>
            <person name="Raghavan V."/>
            <person name="Scher J.U."/>
            <person name="Tett A."/>
            <person name="Cox L.M."/>
            <person name="Gottsegen C."/>
            <person name="Watters A."/>
            <person name="Wiltshire- Gordon J.D."/>
            <person name="Segata N."/>
            <person name="Bonneau R."/>
            <person name="Littman D.R."/>
        </authorList>
    </citation>
    <scope>NUCLEOTIDE SEQUENCE [LARGE SCALE GENOMIC DNA]</scope>
    <source>
        <strain evidence="2">BU41712</strain>
    </source>
</reference>
<evidence type="ECO:0000313" key="1">
    <source>
        <dbReference type="EMBL" id="MQN77289.1"/>
    </source>
</evidence>
<protein>
    <submittedName>
        <fullName evidence="1">Uncharacterized protein</fullName>
    </submittedName>
</protein>
<dbReference type="AlphaFoldDB" id="A0AA90ZQZ9"/>
<dbReference type="RefSeq" id="WP_153092498.1">
    <property type="nucleotide sequence ID" value="NZ_VZBX01000033.1"/>
</dbReference>
<sequence length="219" mass="25828">MNVFKELSVRFSSECEALEEMHKMGSKCANGDFVHDEELEKQYMHDDKVIRIIARIPTLPDALVILYANDDQVEISNIIPYNKSVDTIERDVYNKIVDEFYAQIIKPMYEGVKEIVKTDDMKKMESLIPKTFEYLNRWTHCPGAPNSPFGHQNDLEMWFLFLCKLRVNHETLSSGDLEQWLTDDLHWENEVVTDTIIRYETEVALLEYYDVHVISKYDY</sequence>
<dbReference type="Proteomes" id="UP000423156">
    <property type="component" value="Unassembled WGS sequence"/>
</dbReference>
<dbReference type="EMBL" id="VZBZ01000072">
    <property type="protein sequence ID" value="MQN77289.1"/>
    <property type="molecule type" value="Genomic_DNA"/>
</dbReference>
<accession>A0AA90ZQZ9</accession>
<name>A0AA90ZQZ9_9BACT</name>